<feature type="chain" id="PRO_5046766568" description="PKD/REJ-like domain-containing protein" evidence="5">
    <location>
        <begin position="20"/>
        <end position="1365"/>
    </location>
</feature>
<keyword evidence="4" id="KW-0812">Transmembrane</keyword>
<keyword evidence="7" id="KW-1185">Reference proteome</keyword>
<keyword evidence="1" id="KW-0880">Kelch repeat</keyword>
<feature type="compositionally biased region" description="Basic and acidic residues" evidence="3">
    <location>
        <begin position="1323"/>
        <end position="1332"/>
    </location>
</feature>
<protein>
    <recommendedName>
        <fullName evidence="8">PKD/REJ-like domain-containing protein</fullName>
    </recommendedName>
</protein>
<dbReference type="Gene3D" id="2.120.10.80">
    <property type="entry name" value="Kelch-type beta propeller"/>
    <property type="match status" value="2"/>
</dbReference>
<keyword evidence="4" id="KW-1133">Transmembrane helix</keyword>
<keyword evidence="4" id="KW-0472">Membrane</keyword>
<gene>
    <name evidence="6" type="ORF">CCMP2556_LOCUS31274</name>
</gene>
<accession>A0ABP0NJB1</accession>
<dbReference type="Proteomes" id="UP001642484">
    <property type="component" value="Unassembled WGS sequence"/>
</dbReference>
<keyword evidence="2" id="KW-0677">Repeat</keyword>
<name>A0ABP0NJB1_9DINO</name>
<organism evidence="6 7">
    <name type="scientific">Durusdinium trenchii</name>
    <dbReference type="NCBI Taxonomy" id="1381693"/>
    <lineage>
        <taxon>Eukaryota</taxon>
        <taxon>Sar</taxon>
        <taxon>Alveolata</taxon>
        <taxon>Dinophyceae</taxon>
        <taxon>Suessiales</taxon>
        <taxon>Symbiodiniaceae</taxon>
        <taxon>Durusdinium</taxon>
    </lineage>
</organism>
<feature type="transmembrane region" description="Helical" evidence="4">
    <location>
        <begin position="1208"/>
        <end position="1234"/>
    </location>
</feature>
<dbReference type="PANTHER" id="PTHR46093">
    <property type="entry name" value="ACYL-COA-BINDING DOMAIN-CONTAINING PROTEIN 5"/>
    <property type="match status" value="1"/>
</dbReference>
<dbReference type="PANTHER" id="PTHR46093:SF18">
    <property type="entry name" value="FIBRONECTIN TYPE-III DOMAIN-CONTAINING PROTEIN"/>
    <property type="match status" value="1"/>
</dbReference>
<feature type="compositionally biased region" description="Basic and acidic residues" evidence="3">
    <location>
        <begin position="1339"/>
        <end position="1348"/>
    </location>
</feature>
<evidence type="ECO:0000256" key="4">
    <source>
        <dbReference type="SAM" id="Phobius"/>
    </source>
</evidence>
<dbReference type="InterPro" id="IPR015915">
    <property type="entry name" value="Kelch-typ_b-propeller"/>
</dbReference>
<evidence type="ECO:0000256" key="5">
    <source>
        <dbReference type="SAM" id="SignalP"/>
    </source>
</evidence>
<dbReference type="Pfam" id="PF24681">
    <property type="entry name" value="Kelch_KLHDC2_KLHL20_DRC7"/>
    <property type="match status" value="1"/>
</dbReference>
<sequence>MSAGIFHLLWLACTLAAQATWIKAVVNPLSDPPPSNRYEHSAVIFNDTVLVFGGYYITPGSRFDDLYFWDTQVQMWGLVPAPNAPPARSLHTAVMDLNHSMWVFGGVDDSSSHFDDLYIMDIQVSPSWTALSATGTAPSARAGHSAVMESGTRMWVFAGEGASYVIFNDLYYLDLETLEWTAVAASGAVPAARMLHSAAVEGQRMWVFGGYDGTGSSGYLNDLHYLDFQMEAWTAVTATGMVPSARRGHSAVMDFHQGMWVFGGYGGGFRNDLYYLDVQAETWTEISDGSGGSEPSGRASHGAVVDSLERLWIFGGFDNDWYYLELKTATPTTVSQTSMTSTSSTPTSTLSSSTSTSSSSSSSTTSSTSSSSTGSTTWSSVTLVSVTTTSHVPSTTVMDVRQVMDELMACGSSPMLWSSQRSTVEEPRTMEVMEELELEVEVLPCMDAQPVLLHWEYRNCTTSVCAWRPLESVFQDQNLRPQAVKLEAFSFQAETEHQLRAVARYEDSVSSTAFLVFTMQVLPRRRPMAVIEGPNVVSQSCSFRLSALESNDVTSAVPGDVAFVYAWSMVDDGNGTDVTQLLPQRNASVLEVLPGAFPVGMYTVTLHVWRRGESPANGGTAQCRLSVGTRPMPVISIDSSWMPGERVSITADLNLTATVTSSARECPIDNLAAWSWRWLLLEGGERVLADVAAHMTGAQTLAMSSSSFRTVSVRSGHSYAYALAGVPGSLLGYSFSELYSLGLSLGKSHSFIADLPPGLGRVLVAPCVAPSIATPITVRCGSPTTSADRTYGWDDEDPEKLQYAFYRFPGPIVPNGTDECETLPSLEIEWEDVASPSYFKTLGGVLLRGWAPSPSLTGFLPMGRFHVLARARDSVGGQAASAMERLAVMAMPMNASTMTSLLQASVATGDAGQILTSVEAVLSSGAMSQMDLLDALEVAYHAMDRSPESLEQFSSMIGTVAAGSGPMSPNATRFASEMLSKVVNASGSDRRVAMAVFDSIGLVTEASQGVEGSQSELEDLAMSLGEAMVSHMEEESFATLTNQRMELEVSKTQRTLTSKSAEQFKKGRLELELDLPGEAAAQSVTITSKVLVWNDYRPGPLDETKGLNAYVPEAGEVIITEISQDCVDSPPVGIGTRHNLPSEPQPAMTVATCAQFNETEEIWWPSGTELHASAVDCSVVSSCGRTRRSLTTVVYAPDVWGTLADGIFVLWLCLMVLSISIILGVTLILSIYKFEIHVKHTQRMKHKEHPKAHAWSVVPLNSGQEQMVAEVEIPPPLVIKQEVLEAPYPAASLQVSARGSRDVLGPVESAPLEALHAPVTVTAKEREEREAESAEVDEDPARKMKSLESLEEMVPKKSSVKEAWG</sequence>
<feature type="region of interest" description="Disordered" evidence="3">
    <location>
        <begin position="1320"/>
        <end position="1365"/>
    </location>
</feature>
<evidence type="ECO:0000313" key="6">
    <source>
        <dbReference type="EMBL" id="CAK9063659.1"/>
    </source>
</evidence>
<keyword evidence="5" id="KW-0732">Signal</keyword>
<feature type="region of interest" description="Disordered" evidence="3">
    <location>
        <begin position="333"/>
        <end position="377"/>
    </location>
</feature>
<dbReference type="EMBL" id="CAXAMN010021807">
    <property type="protein sequence ID" value="CAK9063659.1"/>
    <property type="molecule type" value="Genomic_DNA"/>
</dbReference>
<proteinExistence type="predicted"/>
<evidence type="ECO:0000313" key="7">
    <source>
        <dbReference type="Proteomes" id="UP001642484"/>
    </source>
</evidence>
<comment type="caution">
    <text evidence="6">The sequence shown here is derived from an EMBL/GenBank/DDBJ whole genome shotgun (WGS) entry which is preliminary data.</text>
</comment>
<evidence type="ECO:0008006" key="8">
    <source>
        <dbReference type="Google" id="ProtNLM"/>
    </source>
</evidence>
<feature type="signal peptide" evidence="5">
    <location>
        <begin position="1"/>
        <end position="19"/>
    </location>
</feature>
<evidence type="ECO:0000256" key="3">
    <source>
        <dbReference type="SAM" id="MobiDB-lite"/>
    </source>
</evidence>
<evidence type="ECO:0000256" key="2">
    <source>
        <dbReference type="ARBA" id="ARBA00022737"/>
    </source>
</evidence>
<evidence type="ECO:0000256" key="1">
    <source>
        <dbReference type="ARBA" id="ARBA00022441"/>
    </source>
</evidence>
<dbReference type="SUPFAM" id="SSF117281">
    <property type="entry name" value="Kelch motif"/>
    <property type="match status" value="2"/>
</dbReference>
<reference evidence="6 7" key="1">
    <citation type="submission" date="2024-02" db="EMBL/GenBank/DDBJ databases">
        <authorList>
            <person name="Chen Y."/>
            <person name="Shah S."/>
            <person name="Dougan E. K."/>
            <person name="Thang M."/>
            <person name="Chan C."/>
        </authorList>
    </citation>
    <scope>NUCLEOTIDE SEQUENCE [LARGE SCALE GENOMIC DNA]</scope>
</reference>